<proteinExistence type="predicted"/>
<reference evidence="3 4" key="1">
    <citation type="journal article" date="2018" name="Mol. Biol. Evol.">
        <title>Broad Genomic Sampling Reveals a Smut Pathogenic Ancestry of the Fungal Clade Ustilaginomycotina.</title>
        <authorList>
            <person name="Kijpornyongpan T."/>
            <person name="Mondo S.J."/>
            <person name="Barry K."/>
            <person name="Sandor L."/>
            <person name="Lee J."/>
            <person name="Lipzen A."/>
            <person name="Pangilinan J."/>
            <person name="LaButti K."/>
            <person name="Hainaut M."/>
            <person name="Henrissat B."/>
            <person name="Grigoriev I.V."/>
            <person name="Spatafora J.W."/>
            <person name="Aime M.C."/>
        </authorList>
    </citation>
    <scope>NUCLEOTIDE SEQUENCE [LARGE SCALE GENOMIC DNA]</scope>
    <source>
        <strain evidence="3 4">MCA 3882</strain>
    </source>
</reference>
<evidence type="ECO:0000256" key="2">
    <source>
        <dbReference type="SAM" id="SignalP"/>
    </source>
</evidence>
<dbReference type="AlphaFoldDB" id="A0A316VPG5"/>
<evidence type="ECO:0000256" key="1">
    <source>
        <dbReference type="SAM" id="MobiDB-lite"/>
    </source>
</evidence>
<dbReference type="EMBL" id="KZ819602">
    <property type="protein sequence ID" value="PWN38041.1"/>
    <property type="molecule type" value="Genomic_DNA"/>
</dbReference>
<keyword evidence="4" id="KW-1185">Reference proteome</keyword>
<dbReference type="GeneID" id="37023811"/>
<protein>
    <submittedName>
        <fullName evidence="3">Uncharacterized protein</fullName>
    </submittedName>
</protein>
<keyword evidence="2" id="KW-0732">Signal</keyword>
<gene>
    <name evidence="3" type="ORF">FA14DRAFT_22393</name>
</gene>
<feature type="chain" id="PRO_5016381575" evidence="2">
    <location>
        <begin position="21"/>
        <end position="562"/>
    </location>
</feature>
<dbReference type="STRING" id="1280837.A0A316VPG5"/>
<feature type="region of interest" description="Disordered" evidence="1">
    <location>
        <begin position="210"/>
        <end position="230"/>
    </location>
</feature>
<dbReference type="Proteomes" id="UP000245771">
    <property type="component" value="Unassembled WGS sequence"/>
</dbReference>
<feature type="region of interest" description="Disordered" evidence="1">
    <location>
        <begin position="510"/>
        <end position="562"/>
    </location>
</feature>
<dbReference type="InParanoid" id="A0A316VPG5"/>
<feature type="region of interest" description="Disordered" evidence="1">
    <location>
        <begin position="268"/>
        <end position="296"/>
    </location>
</feature>
<dbReference type="RefSeq" id="XP_025358343.1">
    <property type="nucleotide sequence ID" value="XM_025502030.1"/>
</dbReference>
<feature type="signal peptide" evidence="2">
    <location>
        <begin position="1"/>
        <end position="20"/>
    </location>
</feature>
<dbReference type="PROSITE" id="PS51257">
    <property type="entry name" value="PROKAR_LIPOPROTEIN"/>
    <property type="match status" value="1"/>
</dbReference>
<name>A0A316VPG5_9BASI</name>
<feature type="compositionally biased region" description="Low complexity" evidence="1">
    <location>
        <begin position="269"/>
        <end position="284"/>
    </location>
</feature>
<feature type="region of interest" description="Disordered" evidence="1">
    <location>
        <begin position="476"/>
        <end position="495"/>
    </location>
</feature>
<feature type="compositionally biased region" description="Low complexity" evidence="1">
    <location>
        <begin position="545"/>
        <end position="562"/>
    </location>
</feature>
<evidence type="ECO:0000313" key="3">
    <source>
        <dbReference type="EMBL" id="PWN38041.1"/>
    </source>
</evidence>
<sequence>MRSISGIHFILTLFHHLCSSSGCLHHRFRSNMAATGAGFLSGLLGQLENSAMRSGAVRQGVGGSSPSTSISKAYLQAIKEGLALRQASRRFNSLLSFEAATRNAFEKAFTNVFFGLRQGSDSSGARKARQIVKESKGIGYNQSRHAFSRSSKRPSVYPNIATSYTRSTTDVGLQLSRRGFHSGGMGFDTIVNLHSPLALRAAADDLEKERKKAAAARSAKMPRSTRRSSYMKQERNILQVDNQIQRHNAIHKTCFLFRKFEDKSDNGISEVVPESPKSSVVNNVAGPSSEVMTVSDEESESGSVFFPEEDIPYCTTTLNIPLNPDQHCLLFNDAYHPLPDDDRLMPFNPAEMRLYDEAFVQALNRIYEDYQRFRLGLIAQVERAFDVPLRPFRPANWNSALFVHLQERIGEDDAVAMRNVVLRVDFPHYEPDEVRAMLIAAEVSMKYVELLMHNSIARYRKAPSFALESSHSSIDASSDCSDLHSPPSSSEGFTDVGEYRAGLGVASNVSMEDYNRSSTESEDIHENQESTHQCVMPTLPLNGDTPSESTELTATSSSSHSN</sequence>
<evidence type="ECO:0000313" key="4">
    <source>
        <dbReference type="Proteomes" id="UP000245771"/>
    </source>
</evidence>
<organism evidence="3 4">
    <name type="scientific">Meira miltonrushii</name>
    <dbReference type="NCBI Taxonomy" id="1280837"/>
    <lineage>
        <taxon>Eukaryota</taxon>
        <taxon>Fungi</taxon>
        <taxon>Dikarya</taxon>
        <taxon>Basidiomycota</taxon>
        <taxon>Ustilaginomycotina</taxon>
        <taxon>Exobasidiomycetes</taxon>
        <taxon>Exobasidiales</taxon>
        <taxon>Brachybasidiaceae</taxon>
        <taxon>Meira</taxon>
    </lineage>
</organism>
<accession>A0A316VPG5</accession>